<dbReference type="Pfam" id="PF01192">
    <property type="entry name" value="RNA_pol_Rpb6"/>
    <property type="match status" value="1"/>
</dbReference>
<dbReference type="InterPro" id="IPR028363">
    <property type="entry name" value="RPB6"/>
</dbReference>
<evidence type="ECO:0000256" key="5">
    <source>
        <dbReference type="ARBA" id="ARBA00025773"/>
    </source>
</evidence>
<comment type="caution">
    <text evidence="7">The sequence shown here is derived from an EMBL/GenBank/DDBJ whole genome shotgun (WGS) entry which is preliminary data.</text>
</comment>
<comment type="similarity">
    <text evidence="5">Belongs to the archaeal Rpo6/eukaryotic RPB6 RNA polymerase subunit family.</text>
</comment>
<dbReference type="SUPFAM" id="SSF63562">
    <property type="entry name" value="RPB6/omega subunit-like"/>
    <property type="match status" value="1"/>
</dbReference>
<feature type="region of interest" description="Disordered" evidence="6">
    <location>
        <begin position="177"/>
        <end position="218"/>
    </location>
</feature>
<dbReference type="InterPro" id="IPR006110">
    <property type="entry name" value="Pol_omega/Rpo6/RPB6"/>
</dbReference>
<evidence type="ECO:0000256" key="2">
    <source>
        <dbReference type="ARBA" id="ARBA00022478"/>
    </source>
</evidence>
<dbReference type="InterPro" id="IPR020708">
    <property type="entry name" value="DNA-dir_RNA_polK_14-18kDa_CS"/>
</dbReference>
<dbReference type="PIRSF" id="PIRSF500154">
    <property type="entry name" value="RPB6"/>
    <property type="match status" value="1"/>
</dbReference>
<dbReference type="EMBL" id="JAFEMO010000010">
    <property type="protein sequence ID" value="KAH7560440.1"/>
    <property type="molecule type" value="Genomic_DNA"/>
</dbReference>
<evidence type="ECO:0000313" key="7">
    <source>
        <dbReference type="EMBL" id="KAH7560440.1"/>
    </source>
</evidence>
<dbReference type="NCBIfam" id="NF002208">
    <property type="entry name" value="PRK01099.1-3"/>
    <property type="match status" value="1"/>
</dbReference>
<dbReference type="PIRSF" id="PIRSF000778">
    <property type="entry name" value="RpoK/RPB6"/>
    <property type="match status" value="1"/>
</dbReference>
<feature type="compositionally biased region" description="Basic and acidic residues" evidence="6">
    <location>
        <begin position="20"/>
        <end position="31"/>
    </location>
</feature>
<keyword evidence="4" id="KW-0539">Nucleus</keyword>
<comment type="subcellular location">
    <subcellularLocation>
        <location evidence="1">Nucleus</location>
    </subcellularLocation>
</comment>
<accession>A0ABQ8HH89</accession>
<feature type="compositionally biased region" description="Acidic residues" evidence="6">
    <location>
        <begin position="177"/>
        <end position="190"/>
    </location>
</feature>
<keyword evidence="8" id="KW-1185">Reference proteome</keyword>
<evidence type="ECO:0000313" key="8">
    <source>
        <dbReference type="Proteomes" id="UP000827721"/>
    </source>
</evidence>
<dbReference type="Proteomes" id="UP000827721">
    <property type="component" value="Unassembled WGS sequence"/>
</dbReference>
<sequence>MKDVGPPNTRSRKNFSSKSESYDDSRGKENVSPEPTAGGRDRVRKPVCTETLENAVIDQREAVTNREILTSIESVVLSHIEEDSNILVDLSCDKAEEGISGDAPFTAQKNTGICEESAEDVGGFTVGSVYDCVGSVCVGADSLLNSISSEFLSKSVCVAVVPEKVAFIRIRYEDEPAEPDIEEGAEEDVDNTNNEDVAGEPVEAEENEEQEKKEATRKTSKFMTKYERARILGTRALQISMNAPVMVELEGETDPLEIAMKELRERKIPFTIRRYLPDGSYEEWGVDELIVEDSWKRQVGGN</sequence>
<feature type="region of interest" description="Disordered" evidence="6">
    <location>
        <begin position="1"/>
        <end position="45"/>
    </location>
</feature>
<proteinExistence type="inferred from homology"/>
<gene>
    <name evidence="7" type="ORF">JRO89_XS10G0020200</name>
</gene>
<name>A0ABQ8HH89_9ROSI</name>
<reference evidence="7 8" key="1">
    <citation type="submission" date="2021-02" db="EMBL/GenBank/DDBJ databases">
        <title>Plant Genome Project.</title>
        <authorList>
            <person name="Zhang R.-G."/>
        </authorList>
    </citation>
    <scope>NUCLEOTIDE SEQUENCE [LARGE SCALE GENOMIC DNA]</scope>
    <source>
        <tissue evidence="7">Leaves</tissue>
    </source>
</reference>
<protein>
    <submittedName>
        <fullName evidence="7">Uncharacterized protein</fullName>
    </submittedName>
</protein>
<evidence type="ECO:0000256" key="6">
    <source>
        <dbReference type="SAM" id="MobiDB-lite"/>
    </source>
</evidence>
<keyword evidence="2" id="KW-0240">DNA-directed RNA polymerase</keyword>
<dbReference type="PANTHER" id="PTHR47227:SF8">
    <property type="entry name" value="DNA-DIRECTED RNA POLYMERASES II, IV AND V SUBUNIT 6A"/>
    <property type="match status" value="1"/>
</dbReference>
<evidence type="ECO:0000256" key="3">
    <source>
        <dbReference type="ARBA" id="ARBA00023163"/>
    </source>
</evidence>
<dbReference type="HAMAP" id="MF_00192">
    <property type="entry name" value="RNApol_arch_Rpo6"/>
    <property type="match status" value="1"/>
</dbReference>
<evidence type="ECO:0000256" key="1">
    <source>
        <dbReference type="ARBA" id="ARBA00004123"/>
    </source>
</evidence>
<dbReference type="InterPro" id="IPR006111">
    <property type="entry name" value="Rpo6/Rpb6"/>
</dbReference>
<dbReference type="PANTHER" id="PTHR47227">
    <property type="entry name" value="DNA-DIRECTED RNA POLYMERASE SUBUNIT K"/>
    <property type="match status" value="1"/>
</dbReference>
<dbReference type="Gene3D" id="3.90.940.10">
    <property type="match status" value="1"/>
</dbReference>
<organism evidence="7 8">
    <name type="scientific">Xanthoceras sorbifolium</name>
    <dbReference type="NCBI Taxonomy" id="99658"/>
    <lineage>
        <taxon>Eukaryota</taxon>
        <taxon>Viridiplantae</taxon>
        <taxon>Streptophyta</taxon>
        <taxon>Embryophyta</taxon>
        <taxon>Tracheophyta</taxon>
        <taxon>Spermatophyta</taxon>
        <taxon>Magnoliopsida</taxon>
        <taxon>eudicotyledons</taxon>
        <taxon>Gunneridae</taxon>
        <taxon>Pentapetalae</taxon>
        <taxon>rosids</taxon>
        <taxon>malvids</taxon>
        <taxon>Sapindales</taxon>
        <taxon>Sapindaceae</taxon>
        <taxon>Xanthoceroideae</taxon>
        <taxon>Xanthoceras</taxon>
    </lineage>
</organism>
<keyword evidence="3" id="KW-0804">Transcription</keyword>
<dbReference type="SMART" id="SM01409">
    <property type="entry name" value="RNA_pol_Rpb6"/>
    <property type="match status" value="1"/>
</dbReference>
<evidence type="ECO:0000256" key="4">
    <source>
        <dbReference type="ARBA" id="ARBA00023242"/>
    </source>
</evidence>
<dbReference type="PROSITE" id="PS01111">
    <property type="entry name" value="RNA_POL_K_14KD"/>
    <property type="match status" value="1"/>
</dbReference>
<dbReference type="InterPro" id="IPR036161">
    <property type="entry name" value="RPB6/omega-like_sf"/>
</dbReference>